<organism evidence="2">
    <name type="scientific">Aplanochytrium stocchinoi</name>
    <dbReference type="NCBI Taxonomy" id="215587"/>
    <lineage>
        <taxon>Eukaryota</taxon>
        <taxon>Sar</taxon>
        <taxon>Stramenopiles</taxon>
        <taxon>Bigyra</taxon>
        <taxon>Labyrinthulomycetes</taxon>
        <taxon>Thraustochytrida</taxon>
        <taxon>Thraustochytriidae</taxon>
        <taxon>Aplanochytrium</taxon>
    </lineage>
</organism>
<accession>A0A7S3PMY8</accession>
<reference evidence="2" key="1">
    <citation type="submission" date="2021-01" db="EMBL/GenBank/DDBJ databases">
        <authorList>
            <person name="Corre E."/>
            <person name="Pelletier E."/>
            <person name="Niang G."/>
            <person name="Scheremetjew M."/>
            <person name="Finn R."/>
            <person name="Kale V."/>
            <person name="Holt S."/>
            <person name="Cochrane G."/>
            <person name="Meng A."/>
            <person name="Brown T."/>
            <person name="Cohen L."/>
        </authorList>
    </citation>
    <scope>NUCLEOTIDE SEQUENCE</scope>
    <source>
        <strain evidence="2">GSBS06</strain>
    </source>
</reference>
<protein>
    <recommendedName>
        <fullName evidence="1">Fatty acid desaturase domain-containing protein</fullName>
    </recommendedName>
</protein>
<feature type="domain" description="Fatty acid desaturase" evidence="1">
    <location>
        <begin position="61"/>
        <end position="302"/>
    </location>
</feature>
<dbReference type="Pfam" id="PF00487">
    <property type="entry name" value="FA_desaturase"/>
    <property type="match status" value="1"/>
</dbReference>
<name>A0A7S3PMY8_9STRA</name>
<proteinExistence type="predicted"/>
<sequence>MQRWMKERLELIRAMKESPNHLGEGECDYVPPLELVGIFVAHSAISRMHYRGELDTNSAVFLNAAIGAHAFCVLHHCTHESISQHNSEHEKFENMVFRLANLIVFFDDGYKVAHRKHHQRTNQENDPDAILSHTELPVLGTMLLALGGKTYGSIGAPITANEATRVHKFGLGPVFASNWVQDLAGMIEWDNMTMKMASYKALEVFASHKNYKKVSETLETTWKDAQIGAYFVLSLFFSRYPHRNGETMENEVDSFYNNTYRGEGQVDLWMMGEGPHHLHHAKSDVSYALLPKVSDDIDKNYPHLSTEARGNSTCIV</sequence>
<evidence type="ECO:0000313" key="2">
    <source>
        <dbReference type="EMBL" id="CAE0444656.1"/>
    </source>
</evidence>
<dbReference type="InterPro" id="IPR005804">
    <property type="entry name" value="FA_desaturase_dom"/>
</dbReference>
<dbReference type="GO" id="GO:0006629">
    <property type="term" value="P:lipid metabolic process"/>
    <property type="evidence" value="ECO:0007669"/>
    <property type="project" value="InterPro"/>
</dbReference>
<dbReference type="AlphaFoldDB" id="A0A7S3PMY8"/>
<dbReference type="EMBL" id="HBIN01019269">
    <property type="protein sequence ID" value="CAE0444656.1"/>
    <property type="molecule type" value="Transcribed_RNA"/>
</dbReference>
<gene>
    <name evidence="2" type="ORF">ASTO00021_LOCUS14702</name>
</gene>
<evidence type="ECO:0000259" key="1">
    <source>
        <dbReference type="Pfam" id="PF00487"/>
    </source>
</evidence>
<dbReference type="CDD" id="cd01060">
    <property type="entry name" value="Membrane-FADS-like"/>
    <property type="match status" value="1"/>
</dbReference>